<dbReference type="AlphaFoldDB" id="A0A919UF86"/>
<comment type="caution">
    <text evidence="2">The sequence shown here is derived from an EMBL/GenBank/DDBJ whole genome shotgun (WGS) entry which is preliminary data.</text>
</comment>
<proteinExistence type="predicted"/>
<evidence type="ECO:0000313" key="3">
    <source>
        <dbReference type="Proteomes" id="UP000660611"/>
    </source>
</evidence>
<evidence type="ECO:0000256" key="1">
    <source>
        <dbReference type="SAM" id="Phobius"/>
    </source>
</evidence>
<evidence type="ECO:0000313" key="2">
    <source>
        <dbReference type="EMBL" id="GIG49886.1"/>
    </source>
</evidence>
<dbReference type="RefSeq" id="WP_203851551.1">
    <property type="nucleotide sequence ID" value="NZ_BAAAVW010000058.1"/>
</dbReference>
<dbReference type="EMBL" id="BONQ01000126">
    <property type="protein sequence ID" value="GIG49886.1"/>
    <property type="molecule type" value="Genomic_DNA"/>
</dbReference>
<keyword evidence="1" id="KW-0472">Membrane</keyword>
<accession>A0A919UF86</accession>
<keyword evidence="3" id="KW-1185">Reference proteome</keyword>
<gene>
    <name evidence="2" type="ORF">Dsi01nite_079270</name>
</gene>
<organism evidence="2 3">
    <name type="scientific">Dactylosporangium siamense</name>
    <dbReference type="NCBI Taxonomy" id="685454"/>
    <lineage>
        <taxon>Bacteria</taxon>
        <taxon>Bacillati</taxon>
        <taxon>Actinomycetota</taxon>
        <taxon>Actinomycetes</taxon>
        <taxon>Micromonosporales</taxon>
        <taxon>Micromonosporaceae</taxon>
        <taxon>Dactylosporangium</taxon>
    </lineage>
</organism>
<sequence>MTWRVAFRTAITVGWLLLLLPLQTGARCGGVSYEAGGDSGGCETAAVVAAAIVGAVAAAVAAGVVVYRFVAAAKAITDLSVGLATHLPSGGSAGRGGARDLPGHAVDPSELGWRMLSIGDGRSIAGRADDDTWNPLTVTGVGNSVIVDQNSIPHVLGNPNANAMELATWTFLNAGLAARGEAFDPRTRNGSYYFLQNDGAALTGKGWVRTVDGPQVHGTTSDFIKVTFVAGRLACVDSVEASESDPKSRQLNFDEIANTIINKMGPKPRGKMQTQFVVYYARTDHEAATVANRFRGNRNVRVINVATNFDTGEFLSPAHARALAAHQHPRP</sequence>
<protein>
    <submittedName>
        <fullName evidence="2">Uncharacterized protein</fullName>
    </submittedName>
</protein>
<reference evidence="2" key="1">
    <citation type="submission" date="2021-01" db="EMBL/GenBank/DDBJ databases">
        <title>Whole genome shotgun sequence of Dactylosporangium siamense NBRC 106093.</title>
        <authorList>
            <person name="Komaki H."/>
            <person name="Tamura T."/>
        </authorList>
    </citation>
    <scope>NUCLEOTIDE SEQUENCE</scope>
    <source>
        <strain evidence="2">NBRC 106093</strain>
    </source>
</reference>
<dbReference type="Proteomes" id="UP000660611">
    <property type="component" value="Unassembled WGS sequence"/>
</dbReference>
<feature type="transmembrane region" description="Helical" evidence="1">
    <location>
        <begin position="44"/>
        <end position="70"/>
    </location>
</feature>
<keyword evidence="1" id="KW-1133">Transmembrane helix</keyword>
<keyword evidence="1" id="KW-0812">Transmembrane</keyword>
<name>A0A919UF86_9ACTN</name>